<gene>
    <name evidence="1" type="ORF">PVAP13_5KG350200</name>
</gene>
<reference evidence="1" key="1">
    <citation type="submission" date="2020-05" db="EMBL/GenBank/DDBJ databases">
        <title>WGS assembly of Panicum virgatum.</title>
        <authorList>
            <person name="Lovell J.T."/>
            <person name="Jenkins J."/>
            <person name="Shu S."/>
            <person name="Juenger T.E."/>
            <person name="Schmutz J."/>
        </authorList>
    </citation>
    <scope>NUCLEOTIDE SEQUENCE</scope>
    <source>
        <strain evidence="1">AP13</strain>
    </source>
</reference>
<keyword evidence="2" id="KW-1185">Reference proteome</keyword>
<proteinExistence type="predicted"/>
<evidence type="ECO:0000313" key="1">
    <source>
        <dbReference type="EMBL" id="KAG2598071.1"/>
    </source>
</evidence>
<protein>
    <submittedName>
        <fullName evidence="1">Uncharacterized protein</fullName>
    </submittedName>
</protein>
<accession>A0A8T0SHT4</accession>
<dbReference type="Proteomes" id="UP000823388">
    <property type="component" value="Chromosome 5K"/>
</dbReference>
<evidence type="ECO:0000313" key="2">
    <source>
        <dbReference type="Proteomes" id="UP000823388"/>
    </source>
</evidence>
<dbReference type="AlphaFoldDB" id="A0A8T0SHT4"/>
<dbReference type="EMBL" id="CM029045">
    <property type="protein sequence ID" value="KAG2598071.1"/>
    <property type="molecule type" value="Genomic_DNA"/>
</dbReference>
<name>A0A8T0SHT4_PANVG</name>
<sequence>MTGNPHCMYLDHPTTRHQFIGNVNFDARLPKMATGCARRIDNLTGLTHAHTEEDLRGTHVLRSDYS</sequence>
<comment type="caution">
    <text evidence="1">The sequence shown here is derived from an EMBL/GenBank/DDBJ whole genome shotgun (WGS) entry which is preliminary data.</text>
</comment>
<organism evidence="1 2">
    <name type="scientific">Panicum virgatum</name>
    <name type="common">Blackwell switchgrass</name>
    <dbReference type="NCBI Taxonomy" id="38727"/>
    <lineage>
        <taxon>Eukaryota</taxon>
        <taxon>Viridiplantae</taxon>
        <taxon>Streptophyta</taxon>
        <taxon>Embryophyta</taxon>
        <taxon>Tracheophyta</taxon>
        <taxon>Spermatophyta</taxon>
        <taxon>Magnoliopsida</taxon>
        <taxon>Liliopsida</taxon>
        <taxon>Poales</taxon>
        <taxon>Poaceae</taxon>
        <taxon>PACMAD clade</taxon>
        <taxon>Panicoideae</taxon>
        <taxon>Panicodae</taxon>
        <taxon>Paniceae</taxon>
        <taxon>Panicinae</taxon>
        <taxon>Panicum</taxon>
        <taxon>Panicum sect. Hiantes</taxon>
    </lineage>
</organism>